<dbReference type="Proteomes" id="UP000887569">
    <property type="component" value="Unplaced"/>
</dbReference>
<name>A0A914ZHG5_PARUN</name>
<sequence length="132" mass="15102">MPTASPAINRSLLHNSASKKAYAKQSEECYKMERFLQLGTLTILYPTVFSRLRRSSDFYLDTQTILLICRYVWCRGIVSEKDYAHKGKEQSQCGANGARVCIKLVKFAGRSEDVMADFVFYRGPITVDKRFV</sequence>
<evidence type="ECO:0000313" key="1">
    <source>
        <dbReference type="Proteomes" id="UP000887569"/>
    </source>
</evidence>
<reference evidence="2" key="1">
    <citation type="submission" date="2022-11" db="UniProtKB">
        <authorList>
            <consortium name="WormBaseParasite"/>
        </authorList>
    </citation>
    <scope>IDENTIFICATION</scope>
</reference>
<organism evidence="1 2">
    <name type="scientific">Parascaris univalens</name>
    <name type="common">Nematode worm</name>
    <dbReference type="NCBI Taxonomy" id="6257"/>
    <lineage>
        <taxon>Eukaryota</taxon>
        <taxon>Metazoa</taxon>
        <taxon>Ecdysozoa</taxon>
        <taxon>Nematoda</taxon>
        <taxon>Chromadorea</taxon>
        <taxon>Rhabditida</taxon>
        <taxon>Spirurina</taxon>
        <taxon>Ascaridomorpha</taxon>
        <taxon>Ascaridoidea</taxon>
        <taxon>Ascarididae</taxon>
        <taxon>Parascaris</taxon>
    </lineage>
</organism>
<accession>A0A914ZHG5</accession>
<dbReference type="WBParaSite" id="PgB04_g086_t01">
    <property type="protein sequence ID" value="PgB04_g086_t01"/>
    <property type="gene ID" value="PgB04_g086"/>
</dbReference>
<protein>
    <submittedName>
        <fullName evidence="2">Uncharacterized protein</fullName>
    </submittedName>
</protein>
<proteinExistence type="predicted"/>
<keyword evidence="1" id="KW-1185">Reference proteome</keyword>
<evidence type="ECO:0000313" key="2">
    <source>
        <dbReference type="WBParaSite" id="PgB04_g086_t01"/>
    </source>
</evidence>
<dbReference type="AlphaFoldDB" id="A0A914ZHG5"/>